<organism evidence="1">
    <name type="scientific">Anguilla anguilla</name>
    <name type="common">European freshwater eel</name>
    <name type="synonym">Muraena anguilla</name>
    <dbReference type="NCBI Taxonomy" id="7936"/>
    <lineage>
        <taxon>Eukaryota</taxon>
        <taxon>Metazoa</taxon>
        <taxon>Chordata</taxon>
        <taxon>Craniata</taxon>
        <taxon>Vertebrata</taxon>
        <taxon>Euteleostomi</taxon>
        <taxon>Actinopterygii</taxon>
        <taxon>Neopterygii</taxon>
        <taxon>Teleostei</taxon>
        <taxon>Anguilliformes</taxon>
        <taxon>Anguillidae</taxon>
        <taxon>Anguilla</taxon>
    </lineage>
</organism>
<dbReference type="EMBL" id="GBXM01086850">
    <property type="protein sequence ID" value="JAH21727.1"/>
    <property type="molecule type" value="Transcribed_RNA"/>
</dbReference>
<sequence>MRRHWYYKIIYFRPLSLSVHSEGV</sequence>
<reference evidence="1" key="2">
    <citation type="journal article" date="2015" name="Fish Shellfish Immunol.">
        <title>Early steps in the European eel (Anguilla anguilla)-Vibrio vulnificus interaction in the gills: Role of the RtxA13 toxin.</title>
        <authorList>
            <person name="Callol A."/>
            <person name="Pajuelo D."/>
            <person name="Ebbesson L."/>
            <person name="Teles M."/>
            <person name="MacKenzie S."/>
            <person name="Amaro C."/>
        </authorList>
    </citation>
    <scope>NUCLEOTIDE SEQUENCE</scope>
</reference>
<dbReference type="AlphaFoldDB" id="A0A0E9QZ32"/>
<reference evidence="1" key="1">
    <citation type="submission" date="2014-11" db="EMBL/GenBank/DDBJ databases">
        <authorList>
            <person name="Amaro Gonzalez C."/>
        </authorList>
    </citation>
    <scope>NUCLEOTIDE SEQUENCE</scope>
</reference>
<name>A0A0E9QZ32_ANGAN</name>
<protein>
    <submittedName>
        <fullName evidence="1">Uncharacterized protein</fullName>
    </submittedName>
</protein>
<proteinExistence type="predicted"/>
<accession>A0A0E9QZ32</accession>
<evidence type="ECO:0000313" key="1">
    <source>
        <dbReference type="EMBL" id="JAH21727.1"/>
    </source>
</evidence>